<protein>
    <submittedName>
        <fullName evidence="4">Uncharacterized protein</fullName>
    </submittedName>
</protein>
<accession>A0A8K0T933</accession>
<feature type="region of interest" description="Disordered" evidence="1">
    <location>
        <begin position="1"/>
        <end position="24"/>
    </location>
</feature>
<organism evidence="4 5">
    <name type="scientific">Plectosphaerella cucumerina</name>
    <dbReference type="NCBI Taxonomy" id="40658"/>
    <lineage>
        <taxon>Eukaryota</taxon>
        <taxon>Fungi</taxon>
        <taxon>Dikarya</taxon>
        <taxon>Ascomycota</taxon>
        <taxon>Pezizomycotina</taxon>
        <taxon>Sordariomycetes</taxon>
        <taxon>Hypocreomycetidae</taxon>
        <taxon>Glomerellales</taxon>
        <taxon>Plectosphaerellaceae</taxon>
        <taxon>Plectosphaerella</taxon>
    </lineage>
</organism>
<dbReference type="InterPro" id="IPR040554">
    <property type="entry name" value="KPWE_PEX14_dom"/>
</dbReference>
<dbReference type="AlphaFoldDB" id="A0A8K0T933"/>
<dbReference type="PANTHER" id="PTHR36855">
    <property type="entry name" value="CHROMOSOME 10, WHOLE GENOME SHOTGUN SEQUENCE"/>
    <property type="match status" value="1"/>
</dbReference>
<dbReference type="InterPro" id="IPR058841">
    <property type="entry name" value="HTH_76"/>
</dbReference>
<dbReference type="EMBL" id="JAGPXD010000007">
    <property type="protein sequence ID" value="KAH7347750.1"/>
    <property type="molecule type" value="Genomic_DNA"/>
</dbReference>
<proteinExistence type="predicted"/>
<feature type="domain" description="Peroxisomal membrane protein PEX14-like KPWE" evidence="2">
    <location>
        <begin position="164"/>
        <end position="212"/>
    </location>
</feature>
<keyword evidence="5" id="KW-1185">Reference proteome</keyword>
<evidence type="ECO:0000256" key="1">
    <source>
        <dbReference type="SAM" id="MobiDB-lite"/>
    </source>
</evidence>
<evidence type="ECO:0000259" key="2">
    <source>
        <dbReference type="Pfam" id="PF17733"/>
    </source>
</evidence>
<dbReference type="PANTHER" id="PTHR36855:SF1">
    <property type="entry name" value="PEROXISOME MEMBRANE ANCHOR PROTEIN PEX14P N-TERMINAL DOMAIN-CONTAINING PROTEIN"/>
    <property type="match status" value="1"/>
</dbReference>
<reference evidence="4" key="1">
    <citation type="journal article" date="2021" name="Nat. Commun.">
        <title>Genetic determinants of endophytism in the Arabidopsis root mycobiome.</title>
        <authorList>
            <person name="Mesny F."/>
            <person name="Miyauchi S."/>
            <person name="Thiergart T."/>
            <person name="Pickel B."/>
            <person name="Atanasova L."/>
            <person name="Karlsson M."/>
            <person name="Huettel B."/>
            <person name="Barry K.W."/>
            <person name="Haridas S."/>
            <person name="Chen C."/>
            <person name="Bauer D."/>
            <person name="Andreopoulos W."/>
            <person name="Pangilinan J."/>
            <person name="LaButti K."/>
            <person name="Riley R."/>
            <person name="Lipzen A."/>
            <person name="Clum A."/>
            <person name="Drula E."/>
            <person name="Henrissat B."/>
            <person name="Kohler A."/>
            <person name="Grigoriev I.V."/>
            <person name="Martin F.M."/>
            <person name="Hacquard S."/>
        </authorList>
    </citation>
    <scope>NUCLEOTIDE SEQUENCE</scope>
    <source>
        <strain evidence="4">MPI-CAGE-AT-0016</strain>
    </source>
</reference>
<feature type="compositionally biased region" description="Acidic residues" evidence="1">
    <location>
        <begin position="235"/>
        <end position="244"/>
    </location>
</feature>
<feature type="region of interest" description="Disordered" evidence="1">
    <location>
        <begin position="190"/>
        <end position="244"/>
    </location>
</feature>
<evidence type="ECO:0000259" key="3">
    <source>
        <dbReference type="Pfam" id="PF25871"/>
    </source>
</evidence>
<evidence type="ECO:0000313" key="5">
    <source>
        <dbReference type="Proteomes" id="UP000813385"/>
    </source>
</evidence>
<feature type="domain" description="PEX14-like helix-turn-helix" evidence="3">
    <location>
        <begin position="41"/>
        <end position="109"/>
    </location>
</feature>
<name>A0A8K0T933_9PEZI</name>
<dbReference type="Proteomes" id="UP000813385">
    <property type="component" value="Unassembled WGS sequence"/>
</dbReference>
<dbReference type="Pfam" id="PF25871">
    <property type="entry name" value="HTH_76"/>
    <property type="match status" value="1"/>
</dbReference>
<gene>
    <name evidence="4" type="ORF">B0T11DRAFT_291815</name>
</gene>
<dbReference type="OrthoDB" id="9936937at2759"/>
<sequence length="244" mass="26408">MSPATSAEGRSNPPTSLTMAEQLPPLPGADRIRAIQDADGKFKAFDSYPWAKDSNFMSGLYAILGDPNTKNPRGTPSELAIHARTFYYAQRVGVTIDFAEYKEWLAKHPEHTPPVVLPEAYKALDAASSAPVLPWQASAPKADLYVERKPDDPSQSAGGNEPAYPMGFAEMLERIQKGLPIPGIKEIPDTVVRDPTVKPFGARSAPRKPWEKDLPTADNGSGGQPVNLDSSFPPLEDDVPNTAT</sequence>
<evidence type="ECO:0000313" key="4">
    <source>
        <dbReference type="EMBL" id="KAH7347750.1"/>
    </source>
</evidence>
<dbReference type="Pfam" id="PF17733">
    <property type="entry name" value="KPWE_dom"/>
    <property type="match status" value="1"/>
</dbReference>
<feature type="compositionally biased region" description="Polar residues" evidence="1">
    <location>
        <begin position="1"/>
        <end position="19"/>
    </location>
</feature>
<comment type="caution">
    <text evidence="4">The sequence shown here is derived from an EMBL/GenBank/DDBJ whole genome shotgun (WGS) entry which is preliminary data.</text>
</comment>